<evidence type="ECO:0000256" key="8">
    <source>
        <dbReference type="ARBA" id="ARBA00022898"/>
    </source>
</evidence>
<reference evidence="13" key="2">
    <citation type="submission" date="2015-01" db="EMBL/GenBank/DDBJ databases">
        <title>Evolutionary Origins and Diversification of the Mycorrhizal Mutualists.</title>
        <authorList>
            <consortium name="DOE Joint Genome Institute"/>
            <consortium name="Mycorrhizal Genomics Consortium"/>
            <person name="Kohler A."/>
            <person name="Kuo A."/>
            <person name="Nagy L.G."/>
            <person name="Floudas D."/>
            <person name="Copeland A."/>
            <person name="Barry K.W."/>
            <person name="Cichocki N."/>
            <person name="Veneault-Fourrey C."/>
            <person name="LaButti K."/>
            <person name="Lindquist E.A."/>
            <person name="Lipzen A."/>
            <person name="Lundell T."/>
            <person name="Morin E."/>
            <person name="Murat C."/>
            <person name="Riley R."/>
            <person name="Ohm R."/>
            <person name="Sun H."/>
            <person name="Tunlid A."/>
            <person name="Henrissat B."/>
            <person name="Grigoriev I.V."/>
            <person name="Hibbett D.S."/>
            <person name="Martin F."/>
        </authorList>
    </citation>
    <scope>NUCLEOTIDE SEQUENCE [LARGE SCALE GENOMIC DNA]</scope>
    <source>
        <strain evidence="13">Ve08.2h10</strain>
    </source>
</reference>
<proteinExistence type="inferred from homology"/>
<dbReference type="InterPro" id="IPR000192">
    <property type="entry name" value="Aminotrans_V_dom"/>
</dbReference>
<keyword evidence="9" id="KW-0718">Serine biosynthesis</keyword>
<reference evidence="12 13" key="1">
    <citation type="submission" date="2014-04" db="EMBL/GenBank/DDBJ databases">
        <authorList>
            <consortium name="DOE Joint Genome Institute"/>
            <person name="Kuo A."/>
            <person name="Kohler A."/>
            <person name="Jargeat P."/>
            <person name="Nagy L.G."/>
            <person name="Floudas D."/>
            <person name="Copeland A."/>
            <person name="Barry K.W."/>
            <person name="Cichocki N."/>
            <person name="Veneault-Fourrey C."/>
            <person name="LaButti K."/>
            <person name="Lindquist E.A."/>
            <person name="Lipzen A."/>
            <person name="Lundell T."/>
            <person name="Morin E."/>
            <person name="Murat C."/>
            <person name="Sun H."/>
            <person name="Tunlid A."/>
            <person name="Henrissat B."/>
            <person name="Grigoriev I.V."/>
            <person name="Hibbett D.S."/>
            <person name="Martin F."/>
            <person name="Nordberg H.P."/>
            <person name="Cantor M.N."/>
            <person name="Hua S.X."/>
        </authorList>
    </citation>
    <scope>NUCLEOTIDE SEQUENCE [LARGE SCALE GENOMIC DNA]</scope>
    <source>
        <strain evidence="12 13">Ve08.2h10</strain>
    </source>
</reference>
<dbReference type="PANTHER" id="PTHR43247:SF1">
    <property type="entry name" value="PHOSPHOSERINE AMINOTRANSFERASE"/>
    <property type="match status" value="1"/>
</dbReference>
<protein>
    <recommendedName>
        <fullName evidence="4">phosphoserine transaminase</fullName>
        <ecNumber evidence="4">2.6.1.52</ecNumber>
    </recommendedName>
</protein>
<comment type="catalytic activity">
    <reaction evidence="10">
        <text>O-phospho-L-serine + 2-oxoglutarate = 3-phosphooxypyruvate + L-glutamate</text>
        <dbReference type="Rhea" id="RHEA:14329"/>
        <dbReference type="ChEBI" id="CHEBI:16810"/>
        <dbReference type="ChEBI" id="CHEBI:18110"/>
        <dbReference type="ChEBI" id="CHEBI:29985"/>
        <dbReference type="ChEBI" id="CHEBI:57524"/>
        <dbReference type="EC" id="2.6.1.52"/>
    </reaction>
</comment>
<dbReference type="EMBL" id="KN824842">
    <property type="protein sequence ID" value="KIL00108.1"/>
    <property type="molecule type" value="Genomic_DNA"/>
</dbReference>
<evidence type="ECO:0000256" key="4">
    <source>
        <dbReference type="ARBA" id="ARBA00013030"/>
    </source>
</evidence>
<keyword evidence="7" id="KW-0808">Transferase</keyword>
<organism evidence="12 13">
    <name type="scientific">Paxillus rubicundulus Ve08.2h10</name>
    <dbReference type="NCBI Taxonomy" id="930991"/>
    <lineage>
        <taxon>Eukaryota</taxon>
        <taxon>Fungi</taxon>
        <taxon>Dikarya</taxon>
        <taxon>Basidiomycota</taxon>
        <taxon>Agaricomycotina</taxon>
        <taxon>Agaricomycetes</taxon>
        <taxon>Agaricomycetidae</taxon>
        <taxon>Boletales</taxon>
        <taxon>Paxilineae</taxon>
        <taxon>Paxillaceae</taxon>
        <taxon>Paxillus</taxon>
    </lineage>
</organism>
<dbReference type="PIRSF" id="PIRSF000525">
    <property type="entry name" value="SerC"/>
    <property type="match status" value="1"/>
</dbReference>
<comment type="pathway">
    <text evidence="2">Amino-acid biosynthesis; L-serine biosynthesis; L-serine from 3-phospho-D-glycerate: step 2/3.</text>
</comment>
<evidence type="ECO:0000313" key="13">
    <source>
        <dbReference type="Proteomes" id="UP000054538"/>
    </source>
</evidence>
<sequence length="385" mass="42466">MSNRITNFGAGPSALPEEVLIEAGKGLLNFQNTGIGIAEISHRSPEFDKFIREVEENMRTLLQIPHGYKVLFTQGGGTAQFSAVVMNMLAKYRSREGMASDQPIMDYVVTGSWSEKAMKEAKRLGGGTVNVVVNAQTTSVDGKKIFNHIPNHDSYKEKFSQDPALVYYCANETIDGVEFSDDLNSPFSFPFNALPEKAPLVADYSSSFMSRPIPCIERHAVIYAGAQKNIGPAGLTVIIVRDEWANVMDSSIPLYLSYKTLVDSRSLHNTPPVLSIYITGLVLKRMLEVGEQNGKAKEQALGHYAECAYRKASKLYAAIKEGEARGIFKVGGEERLKEFVSGADRRGMKGIKGHRSVGAGIRISLYNAVTEDKVDELIRYMKEFA</sequence>
<dbReference type="InterPro" id="IPR022278">
    <property type="entry name" value="Pser_aminoTfrase"/>
</dbReference>
<evidence type="ECO:0000256" key="3">
    <source>
        <dbReference type="ARBA" id="ARBA00006904"/>
    </source>
</evidence>
<dbReference type="Gene3D" id="3.40.640.10">
    <property type="entry name" value="Type I PLP-dependent aspartate aminotransferase-like (Major domain)"/>
    <property type="match status" value="1"/>
</dbReference>
<evidence type="ECO:0000313" key="12">
    <source>
        <dbReference type="EMBL" id="KIL00108.1"/>
    </source>
</evidence>
<dbReference type="AlphaFoldDB" id="A0A0D0DMS8"/>
<dbReference type="InterPro" id="IPR015422">
    <property type="entry name" value="PyrdxlP-dep_Trfase_small"/>
</dbReference>
<dbReference type="GO" id="GO:0004648">
    <property type="term" value="F:O-phospho-L-serine:2-oxoglutarate aminotransferase activity"/>
    <property type="evidence" value="ECO:0007669"/>
    <property type="project" value="UniProtKB-EC"/>
</dbReference>
<comment type="similarity">
    <text evidence="3">Belongs to the class-V pyridoxal-phosphate-dependent aminotransferase family. SerC subfamily.</text>
</comment>
<dbReference type="InParanoid" id="A0A0D0DMS8"/>
<name>A0A0D0DMS8_9AGAM</name>
<dbReference type="SUPFAM" id="SSF53383">
    <property type="entry name" value="PLP-dependent transferases"/>
    <property type="match status" value="1"/>
</dbReference>
<dbReference type="InterPro" id="IPR015424">
    <property type="entry name" value="PyrdxlP-dep_Trfase"/>
</dbReference>
<dbReference type="UniPathway" id="UPA00135">
    <property type="reaction ID" value="UER00197"/>
</dbReference>
<dbReference type="Pfam" id="PF00266">
    <property type="entry name" value="Aminotran_5"/>
    <property type="match status" value="1"/>
</dbReference>
<keyword evidence="5" id="KW-0032">Aminotransferase</keyword>
<dbReference type="Proteomes" id="UP000054538">
    <property type="component" value="Unassembled WGS sequence"/>
</dbReference>
<gene>
    <name evidence="12" type="ORF">PAXRUDRAFT_361434</name>
</gene>
<keyword evidence="13" id="KW-1185">Reference proteome</keyword>
<dbReference type="Gene3D" id="3.90.1150.10">
    <property type="entry name" value="Aspartate Aminotransferase, domain 1"/>
    <property type="match status" value="1"/>
</dbReference>
<dbReference type="HOGENOM" id="CLU_034866_0_0_1"/>
<dbReference type="InterPro" id="IPR015421">
    <property type="entry name" value="PyrdxlP-dep_Trfase_major"/>
</dbReference>
<evidence type="ECO:0000259" key="11">
    <source>
        <dbReference type="Pfam" id="PF00266"/>
    </source>
</evidence>
<accession>A0A0D0DMS8</accession>
<dbReference type="GO" id="GO:0005737">
    <property type="term" value="C:cytoplasm"/>
    <property type="evidence" value="ECO:0007669"/>
    <property type="project" value="TreeGrafter"/>
</dbReference>
<dbReference type="GO" id="GO:0006564">
    <property type="term" value="P:L-serine biosynthetic process"/>
    <property type="evidence" value="ECO:0007669"/>
    <property type="project" value="UniProtKB-KW"/>
</dbReference>
<keyword evidence="6" id="KW-0028">Amino-acid biosynthesis</keyword>
<dbReference type="PANTHER" id="PTHR43247">
    <property type="entry name" value="PHOSPHOSERINE AMINOTRANSFERASE"/>
    <property type="match status" value="1"/>
</dbReference>
<dbReference type="HAMAP" id="MF_00160">
    <property type="entry name" value="SerC_aminotrans_5"/>
    <property type="match status" value="1"/>
</dbReference>
<keyword evidence="8" id="KW-0663">Pyridoxal phosphate</keyword>
<dbReference type="NCBIfam" id="NF003764">
    <property type="entry name" value="PRK05355.1"/>
    <property type="match status" value="1"/>
</dbReference>
<dbReference type="FunFam" id="3.40.640.10:FF:000010">
    <property type="entry name" value="Phosphoserine aminotransferase"/>
    <property type="match status" value="1"/>
</dbReference>
<evidence type="ECO:0000256" key="10">
    <source>
        <dbReference type="ARBA" id="ARBA00049007"/>
    </source>
</evidence>
<dbReference type="FunCoup" id="A0A0D0DMS8">
    <property type="interactions" value="402"/>
</dbReference>
<feature type="domain" description="Aminotransferase class V" evidence="11">
    <location>
        <begin position="7"/>
        <end position="377"/>
    </location>
</feature>
<evidence type="ECO:0000256" key="7">
    <source>
        <dbReference type="ARBA" id="ARBA00022679"/>
    </source>
</evidence>
<evidence type="ECO:0000256" key="2">
    <source>
        <dbReference type="ARBA" id="ARBA00005099"/>
    </source>
</evidence>
<comment type="cofactor">
    <cofactor evidence="1">
        <name>pyridoxal 5'-phosphate</name>
        <dbReference type="ChEBI" id="CHEBI:597326"/>
    </cofactor>
</comment>
<evidence type="ECO:0000256" key="1">
    <source>
        <dbReference type="ARBA" id="ARBA00001933"/>
    </source>
</evidence>
<evidence type="ECO:0000256" key="6">
    <source>
        <dbReference type="ARBA" id="ARBA00022605"/>
    </source>
</evidence>
<dbReference type="STRING" id="930991.A0A0D0DMS8"/>
<evidence type="ECO:0000256" key="5">
    <source>
        <dbReference type="ARBA" id="ARBA00022576"/>
    </source>
</evidence>
<evidence type="ECO:0000256" key="9">
    <source>
        <dbReference type="ARBA" id="ARBA00023299"/>
    </source>
</evidence>
<dbReference type="EC" id="2.6.1.52" evidence="4"/>
<dbReference type="GO" id="GO:0030170">
    <property type="term" value="F:pyridoxal phosphate binding"/>
    <property type="evidence" value="ECO:0007669"/>
    <property type="project" value="TreeGrafter"/>
</dbReference>
<dbReference type="OrthoDB" id="1703350at2759"/>